<sequence length="144" mass="16300">MSKIRVLFLDDNTIMNNHIKELLNTKENVEVVGVVESATQAIKMLSELLPDVIIDFKMPNLNEGFGETYRKRMINPEANIIVITAYVDEEDRYQTFQSDASDHLMLKESTTIELISAINTVAKGNTFLNVEVSCIFVKKLNQAC</sequence>
<dbReference type="PANTHER" id="PTHR43214:SF43">
    <property type="entry name" value="TWO-COMPONENT RESPONSE REGULATOR"/>
    <property type="match status" value="1"/>
</dbReference>
<dbReference type="Proteomes" id="UP000094056">
    <property type="component" value="Unassembled WGS sequence"/>
</dbReference>
<keyword evidence="1 4" id="KW-0238">DNA-binding</keyword>
<dbReference type="SMART" id="SM00448">
    <property type="entry name" value="REC"/>
    <property type="match status" value="1"/>
</dbReference>
<comment type="caution">
    <text evidence="2">Lacks conserved residue(s) required for the propagation of feature annotation.</text>
</comment>
<evidence type="ECO:0000256" key="2">
    <source>
        <dbReference type="PROSITE-ProRule" id="PRU00169"/>
    </source>
</evidence>
<name>A0A1E3XDX1_9BACT</name>
<feature type="domain" description="Response regulatory" evidence="3">
    <location>
        <begin position="5"/>
        <end position="122"/>
    </location>
</feature>
<evidence type="ECO:0000259" key="3">
    <source>
        <dbReference type="PROSITE" id="PS50110"/>
    </source>
</evidence>
<dbReference type="GO" id="GO:0003677">
    <property type="term" value="F:DNA binding"/>
    <property type="evidence" value="ECO:0007669"/>
    <property type="project" value="UniProtKB-KW"/>
</dbReference>
<dbReference type="GO" id="GO:0000160">
    <property type="term" value="P:phosphorelay signal transduction system"/>
    <property type="evidence" value="ECO:0007669"/>
    <property type="project" value="InterPro"/>
</dbReference>
<evidence type="ECO:0000256" key="1">
    <source>
        <dbReference type="ARBA" id="ARBA00023125"/>
    </source>
</evidence>
<dbReference type="SUPFAM" id="SSF52172">
    <property type="entry name" value="CheY-like"/>
    <property type="match status" value="1"/>
</dbReference>
<dbReference type="InterPro" id="IPR011006">
    <property type="entry name" value="CheY-like_superfamily"/>
</dbReference>
<evidence type="ECO:0000313" key="4">
    <source>
        <dbReference type="EMBL" id="ODS33837.1"/>
    </source>
</evidence>
<dbReference type="PANTHER" id="PTHR43214">
    <property type="entry name" value="TWO-COMPONENT RESPONSE REGULATOR"/>
    <property type="match status" value="1"/>
</dbReference>
<protein>
    <submittedName>
        <fullName evidence="4">Sigma-54 dependent DNA-binding response regulator</fullName>
    </submittedName>
</protein>
<dbReference type="AlphaFoldDB" id="A0A1E3XDX1"/>
<organism evidence="4 5">
    <name type="scientific">Candidatus Scalindua rubra</name>
    <dbReference type="NCBI Taxonomy" id="1872076"/>
    <lineage>
        <taxon>Bacteria</taxon>
        <taxon>Pseudomonadati</taxon>
        <taxon>Planctomycetota</taxon>
        <taxon>Candidatus Brocadiia</taxon>
        <taxon>Candidatus Brocadiales</taxon>
        <taxon>Candidatus Scalinduaceae</taxon>
        <taxon>Candidatus Scalindua</taxon>
    </lineage>
</organism>
<proteinExistence type="predicted"/>
<comment type="caution">
    <text evidence="4">The sequence shown here is derived from an EMBL/GenBank/DDBJ whole genome shotgun (WGS) entry which is preliminary data.</text>
</comment>
<evidence type="ECO:0000313" key="5">
    <source>
        <dbReference type="Proteomes" id="UP000094056"/>
    </source>
</evidence>
<dbReference type="EMBL" id="MAYW01000018">
    <property type="protein sequence ID" value="ODS33837.1"/>
    <property type="molecule type" value="Genomic_DNA"/>
</dbReference>
<dbReference type="InterPro" id="IPR001789">
    <property type="entry name" value="Sig_transdc_resp-reg_receiver"/>
</dbReference>
<gene>
    <name evidence="4" type="ORF">SCARUB_00998</name>
</gene>
<dbReference type="PROSITE" id="PS50110">
    <property type="entry name" value="RESPONSE_REGULATORY"/>
    <property type="match status" value="1"/>
</dbReference>
<dbReference type="Gene3D" id="3.40.50.2300">
    <property type="match status" value="1"/>
</dbReference>
<dbReference type="InterPro" id="IPR039420">
    <property type="entry name" value="WalR-like"/>
</dbReference>
<accession>A0A1E3XDX1</accession>
<dbReference type="Pfam" id="PF00072">
    <property type="entry name" value="Response_reg"/>
    <property type="match status" value="1"/>
</dbReference>
<reference evidence="4 5" key="1">
    <citation type="submission" date="2016-07" db="EMBL/GenBank/DDBJ databases">
        <title>Draft genome of Scalindua rubra, obtained from a brine-seawater interface in the Red Sea, sheds light on salt adaptation in anammox bacteria.</title>
        <authorList>
            <person name="Speth D.R."/>
            <person name="Lagkouvardos I."/>
            <person name="Wang Y."/>
            <person name="Qian P.-Y."/>
            <person name="Dutilh B.E."/>
            <person name="Jetten M.S."/>
        </authorList>
    </citation>
    <scope>NUCLEOTIDE SEQUENCE [LARGE SCALE GENOMIC DNA]</scope>
    <source>
        <strain evidence="4">BSI-1</strain>
    </source>
</reference>